<proteinExistence type="predicted"/>
<protein>
    <recommendedName>
        <fullName evidence="1">Methyltransferase type 11 domain-containing protein</fullName>
    </recommendedName>
</protein>
<organism evidence="2 3">
    <name type="scientific">Elliptochloris bilobata</name>
    <dbReference type="NCBI Taxonomy" id="381761"/>
    <lineage>
        <taxon>Eukaryota</taxon>
        <taxon>Viridiplantae</taxon>
        <taxon>Chlorophyta</taxon>
        <taxon>core chlorophytes</taxon>
        <taxon>Trebouxiophyceae</taxon>
        <taxon>Trebouxiophyceae incertae sedis</taxon>
        <taxon>Elliptochloris clade</taxon>
        <taxon>Elliptochloris</taxon>
    </lineage>
</organism>
<evidence type="ECO:0000313" key="3">
    <source>
        <dbReference type="Proteomes" id="UP001445335"/>
    </source>
</evidence>
<comment type="caution">
    <text evidence="2">The sequence shown here is derived from an EMBL/GenBank/DDBJ whole genome shotgun (WGS) entry which is preliminary data.</text>
</comment>
<evidence type="ECO:0000259" key="1">
    <source>
        <dbReference type="Pfam" id="PF08241"/>
    </source>
</evidence>
<reference evidence="2 3" key="1">
    <citation type="journal article" date="2024" name="Nat. Commun.">
        <title>Phylogenomics reveals the evolutionary origins of lichenization in chlorophyte algae.</title>
        <authorList>
            <person name="Puginier C."/>
            <person name="Libourel C."/>
            <person name="Otte J."/>
            <person name="Skaloud P."/>
            <person name="Haon M."/>
            <person name="Grisel S."/>
            <person name="Petersen M."/>
            <person name="Berrin J.G."/>
            <person name="Delaux P.M."/>
            <person name="Dal Grande F."/>
            <person name="Keller J."/>
        </authorList>
    </citation>
    <scope>NUCLEOTIDE SEQUENCE [LARGE SCALE GENOMIC DNA]</scope>
    <source>
        <strain evidence="2 3">SAG 245.80</strain>
    </source>
</reference>
<dbReference type="EMBL" id="JALJOU010000039">
    <property type="protein sequence ID" value="KAK9832709.1"/>
    <property type="molecule type" value="Genomic_DNA"/>
</dbReference>
<sequence length="244" mass="27376">MIALQDAGTVAREVLSRADRTKLDGGDDRHFYSAPRLVTHVDGEFLRRVTQLYRQRVPDGSAILDLMSSWVSHLPEEAKYARVVGHGMNAAELARNRRLDSFFVRDLNAQPDGWALADCSFDAVLCCVSVQYLQQPERVFAEVFRVLKPGGCCIVTLSNRLYYEKAIRAWRDGSGYARVQLVKQYFLCVRGFTEPEALTDVDVAPPPQGPLAALLSKAKAFLQRSSGDPFYAVVAYRNYRRLPG</sequence>
<dbReference type="PANTHER" id="PTHR43036:SF2">
    <property type="entry name" value="OS04G0481300 PROTEIN"/>
    <property type="match status" value="1"/>
</dbReference>
<feature type="domain" description="Methyltransferase type 11" evidence="1">
    <location>
        <begin position="83"/>
        <end position="155"/>
    </location>
</feature>
<dbReference type="AlphaFoldDB" id="A0AAW1RGF9"/>
<dbReference type="PANTHER" id="PTHR43036">
    <property type="entry name" value="OSJNBB0011N17.9 PROTEIN"/>
    <property type="match status" value="1"/>
</dbReference>
<gene>
    <name evidence="2" type="ORF">WJX81_002517</name>
</gene>
<name>A0AAW1RGF9_9CHLO</name>
<accession>A0AAW1RGF9</accession>
<dbReference type="GO" id="GO:0008757">
    <property type="term" value="F:S-adenosylmethionine-dependent methyltransferase activity"/>
    <property type="evidence" value="ECO:0007669"/>
    <property type="project" value="InterPro"/>
</dbReference>
<evidence type="ECO:0000313" key="2">
    <source>
        <dbReference type="EMBL" id="KAK9832709.1"/>
    </source>
</evidence>
<dbReference type="Proteomes" id="UP001445335">
    <property type="component" value="Unassembled WGS sequence"/>
</dbReference>
<dbReference type="CDD" id="cd02440">
    <property type="entry name" value="AdoMet_MTases"/>
    <property type="match status" value="1"/>
</dbReference>
<dbReference type="SUPFAM" id="SSF53335">
    <property type="entry name" value="S-adenosyl-L-methionine-dependent methyltransferases"/>
    <property type="match status" value="1"/>
</dbReference>
<dbReference type="Gene3D" id="3.40.50.150">
    <property type="entry name" value="Vaccinia Virus protein VP39"/>
    <property type="match status" value="1"/>
</dbReference>
<dbReference type="InterPro" id="IPR013216">
    <property type="entry name" value="Methyltransf_11"/>
</dbReference>
<dbReference type="InterPro" id="IPR029063">
    <property type="entry name" value="SAM-dependent_MTases_sf"/>
</dbReference>
<dbReference type="Pfam" id="PF08241">
    <property type="entry name" value="Methyltransf_11"/>
    <property type="match status" value="1"/>
</dbReference>
<keyword evidence="3" id="KW-1185">Reference proteome</keyword>